<accession>A0A2N6K524</accession>
<feature type="transmembrane region" description="Helical" evidence="1">
    <location>
        <begin position="280"/>
        <end position="298"/>
    </location>
</feature>
<name>A0A2N6K524_FISMU</name>
<feature type="transmembrane region" description="Helical" evidence="1">
    <location>
        <begin position="318"/>
        <end position="342"/>
    </location>
</feature>
<feature type="transmembrane region" description="Helical" evidence="1">
    <location>
        <begin position="225"/>
        <end position="244"/>
    </location>
</feature>
<feature type="domain" description="Acyltransferase 3" evidence="2">
    <location>
        <begin position="9"/>
        <end position="338"/>
    </location>
</feature>
<dbReference type="PANTHER" id="PTHR23028:SF131">
    <property type="entry name" value="BLR2367 PROTEIN"/>
    <property type="match status" value="1"/>
</dbReference>
<protein>
    <submittedName>
        <fullName evidence="3">Acyltransferase</fullName>
    </submittedName>
</protein>
<evidence type="ECO:0000313" key="3">
    <source>
        <dbReference type="EMBL" id="PLZ91244.1"/>
    </source>
</evidence>
<dbReference type="PANTHER" id="PTHR23028">
    <property type="entry name" value="ACETYLTRANSFERASE"/>
    <property type="match status" value="1"/>
</dbReference>
<feature type="transmembrane region" description="Helical" evidence="1">
    <location>
        <begin position="12"/>
        <end position="29"/>
    </location>
</feature>
<evidence type="ECO:0000256" key="1">
    <source>
        <dbReference type="SAM" id="Phobius"/>
    </source>
</evidence>
<dbReference type="AlphaFoldDB" id="A0A2N6K524"/>
<dbReference type="InterPro" id="IPR050879">
    <property type="entry name" value="Acyltransferase_3"/>
</dbReference>
<comment type="caution">
    <text evidence="3">The sequence shown here is derived from an EMBL/GenBank/DDBJ whole genome shotgun (WGS) entry which is preliminary data.</text>
</comment>
<keyword evidence="4" id="KW-1185">Reference proteome</keyword>
<proteinExistence type="predicted"/>
<evidence type="ECO:0000313" key="4">
    <source>
        <dbReference type="Proteomes" id="UP000235036"/>
    </source>
</evidence>
<dbReference type="Proteomes" id="UP000235036">
    <property type="component" value="Unassembled WGS sequence"/>
</dbReference>
<evidence type="ECO:0000259" key="2">
    <source>
        <dbReference type="Pfam" id="PF01757"/>
    </source>
</evidence>
<feature type="transmembrane region" description="Helical" evidence="1">
    <location>
        <begin position="135"/>
        <end position="158"/>
    </location>
</feature>
<keyword evidence="3" id="KW-0012">Acyltransferase</keyword>
<dbReference type="EMBL" id="NRQW01000185">
    <property type="protein sequence ID" value="PLZ91244.1"/>
    <property type="molecule type" value="Genomic_DNA"/>
</dbReference>
<feature type="transmembrane region" description="Helical" evidence="1">
    <location>
        <begin position="190"/>
        <end position="213"/>
    </location>
</feature>
<feature type="transmembrane region" description="Helical" evidence="1">
    <location>
        <begin position="41"/>
        <end position="64"/>
    </location>
</feature>
<dbReference type="RefSeq" id="WP_102205116.1">
    <property type="nucleotide sequence ID" value="NZ_CAWNVR010000272.1"/>
</dbReference>
<gene>
    <name evidence="3" type="ORF">CEN44_09025</name>
</gene>
<dbReference type="Pfam" id="PF01757">
    <property type="entry name" value="Acyl_transf_3"/>
    <property type="match status" value="1"/>
</dbReference>
<reference evidence="3 4" key="1">
    <citation type="submission" date="2017-08" db="EMBL/GenBank/DDBJ databases">
        <title>Genomes of Fischerella (Mastigocladus) sp. strains.</title>
        <authorList>
            <person name="Miller S.R."/>
        </authorList>
    </citation>
    <scope>NUCLEOTIDE SEQUENCE [LARGE SCALE GENOMIC DNA]</scope>
    <source>
        <strain evidence="3 4">CCMEE 5323</strain>
    </source>
</reference>
<feature type="transmembrane region" description="Helical" evidence="1">
    <location>
        <begin position="250"/>
        <end position="268"/>
    </location>
</feature>
<sequence>MSQKRLNLIQVFRGVAAMLIVFAHTDLIFNQNLNQDFLFKIFTFGGSGVDFFFVLSGFIIFYVHRYEIGKPNRLKPFLLKRITRIYPLYWIILLSKISVSLFFVYDSDISQRSMGEFVKAFLLFPLDRHILSTSFLGVSWTLTFEVLFYILFALLIGLKPKLARPIIATWLLGVILHFIGVFELSENNLFLQYLFADYNLEFVMGFLAAYVLLKFLLKSKINWEMLLISLGAFMYTLSAINYFYKFIETSPVMTFGISSTLLILGATCLELKKTINVPNLLIYIGNASYSIFLMHGFFINNVTKILNKLLPDIFSSILILNILGVIIAIISIICGYIIYMYLEKPLLSIFKPKVATT</sequence>
<organism evidence="3 4">
    <name type="scientific">Fischerella muscicola CCMEE 5323</name>
    <dbReference type="NCBI Taxonomy" id="2019572"/>
    <lineage>
        <taxon>Bacteria</taxon>
        <taxon>Bacillati</taxon>
        <taxon>Cyanobacteriota</taxon>
        <taxon>Cyanophyceae</taxon>
        <taxon>Nostocales</taxon>
        <taxon>Hapalosiphonaceae</taxon>
        <taxon>Fischerella</taxon>
    </lineage>
</organism>
<keyword evidence="1" id="KW-1133">Transmembrane helix</keyword>
<dbReference type="InterPro" id="IPR002656">
    <property type="entry name" value="Acyl_transf_3_dom"/>
</dbReference>
<dbReference type="GO" id="GO:0016747">
    <property type="term" value="F:acyltransferase activity, transferring groups other than amino-acyl groups"/>
    <property type="evidence" value="ECO:0007669"/>
    <property type="project" value="InterPro"/>
</dbReference>
<dbReference type="GO" id="GO:0000271">
    <property type="term" value="P:polysaccharide biosynthetic process"/>
    <property type="evidence" value="ECO:0007669"/>
    <property type="project" value="TreeGrafter"/>
</dbReference>
<feature type="transmembrane region" description="Helical" evidence="1">
    <location>
        <begin position="165"/>
        <end position="184"/>
    </location>
</feature>
<keyword evidence="1" id="KW-0472">Membrane</keyword>
<dbReference type="GO" id="GO:0016020">
    <property type="term" value="C:membrane"/>
    <property type="evidence" value="ECO:0007669"/>
    <property type="project" value="TreeGrafter"/>
</dbReference>
<keyword evidence="3" id="KW-0808">Transferase</keyword>
<feature type="transmembrane region" description="Helical" evidence="1">
    <location>
        <begin position="85"/>
        <end position="105"/>
    </location>
</feature>
<keyword evidence="1" id="KW-0812">Transmembrane</keyword>